<proteinExistence type="predicted"/>
<gene>
    <name evidence="1" type="ORF">ACFQPE_16980</name>
</gene>
<dbReference type="EMBL" id="JBHTBF010000003">
    <property type="protein sequence ID" value="MFC7318476.1"/>
    <property type="molecule type" value="Genomic_DNA"/>
</dbReference>
<dbReference type="GeneID" id="79317344"/>
<dbReference type="InterPro" id="IPR003208">
    <property type="entry name" value="Dehydtase/Dehydtase_re"/>
</dbReference>
<dbReference type="RefSeq" id="WP_276306682.1">
    <property type="nucleotide sequence ID" value="NZ_CP119993.1"/>
</dbReference>
<dbReference type="Gene3D" id="3.40.50.10150">
    <property type="entry name" value="B12-dependent dehydatase associated subunit"/>
    <property type="match status" value="1"/>
</dbReference>
<name>A0ABD6AE52_9EURY</name>
<sequence>MSTHARRTVRLDLSEVGPAEKGQAADEVVIAVSPQFGVEQTETMVGVSHADVLRETMAGIEEEGVTARVVRFSDTADLGQIGSRGAKLSGSGIAIGIQSRGTTLVHQADLVPLDNLELFPQAPLLDEEKFRAIGRNAARYAKGESPAPVTVENDEMARPKYQALAAVLHIKEMQSLDPDRQPTELAVEFTTEGDR</sequence>
<dbReference type="Proteomes" id="UP001596547">
    <property type="component" value="Unassembled WGS sequence"/>
</dbReference>
<dbReference type="InterPro" id="IPR010254">
    <property type="entry name" value="B12-dep_deHydtase_bsu"/>
</dbReference>
<evidence type="ECO:0000313" key="2">
    <source>
        <dbReference type="Proteomes" id="UP001596547"/>
    </source>
</evidence>
<dbReference type="AlphaFoldDB" id="A0ABD6AE52"/>
<reference evidence="1 2" key="1">
    <citation type="journal article" date="2019" name="Int. J. Syst. Evol. Microbiol.">
        <title>The Global Catalogue of Microorganisms (GCM) 10K type strain sequencing project: providing services to taxonomists for standard genome sequencing and annotation.</title>
        <authorList>
            <consortium name="The Broad Institute Genomics Platform"/>
            <consortium name="The Broad Institute Genome Sequencing Center for Infectious Disease"/>
            <person name="Wu L."/>
            <person name="Ma J."/>
        </authorList>
    </citation>
    <scope>NUCLEOTIDE SEQUENCE [LARGE SCALE GENOMIC DNA]</scope>
    <source>
        <strain evidence="1 2">PSR21</strain>
    </source>
</reference>
<dbReference type="Pfam" id="PF02288">
    <property type="entry name" value="Dehydratase_MU"/>
    <property type="match status" value="1"/>
</dbReference>
<dbReference type="NCBIfam" id="NF011616">
    <property type="entry name" value="PRK15042.1"/>
    <property type="match status" value="1"/>
</dbReference>
<organism evidence="1 2">
    <name type="scientific">Halomarina halobia</name>
    <dbReference type="NCBI Taxonomy" id="3033386"/>
    <lineage>
        <taxon>Archaea</taxon>
        <taxon>Methanobacteriati</taxon>
        <taxon>Methanobacteriota</taxon>
        <taxon>Stenosarchaea group</taxon>
        <taxon>Halobacteria</taxon>
        <taxon>Halobacteriales</taxon>
        <taxon>Natronomonadaceae</taxon>
        <taxon>Halomarina</taxon>
    </lineage>
</organism>
<dbReference type="SUPFAM" id="SSF52968">
    <property type="entry name" value="B12-dependent dehydatase associated subunit"/>
    <property type="match status" value="1"/>
</dbReference>
<accession>A0ABD6AE52</accession>
<comment type="caution">
    <text evidence="1">The sequence shown here is derived from an EMBL/GenBank/DDBJ whole genome shotgun (WGS) entry which is preliminary data.</text>
</comment>
<protein>
    <submittedName>
        <fullName evidence="1">Propanediol/glycerol family dehydratase medium subunit</fullName>
    </submittedName>
</protein>
<keyword evidence="2" id="KW-1185">Reference proteome</keyword>
<evidence type="ECO:0000313" key="1">
    <source>
        <dbReference type="EMBL" id="MFC7318476.1"/>
    </source>
</evidence>